<dbReference type="OrthoDB" id="527246at2"/>
<organism evidence="3 4">
    <name type="scientific">Merismopedia glauca CCAP 1448/3</name>
    <dbReference type="NCBI Taxonomy" id="1296344"/>
    <lineage>
        <taxon>Bacteria</taxon>
        <taxon>Bacillati</taxon>
        <taxon>Cyanobacteriota</taxon>
        <taxon>Cyanophyceae</taxon>
        <taxon>Synechococcales</taxon>
        <taxon>Merismopediaceae</taxon>
        <taxon>Merismopedia</taxon>
    </lineage>
</organism>
<evidence type="ECO:0000259" key="2">
    <source>
        <dbReference type="SMART" id="SM00912"/>
    </source>
</evidence>
<gene>
    <name evidence="3" type="ORF">C7B64_01765</name>
</gene>
<dbReference type="SMART" id="SM00912">
    <property type="entry name" value="Haemagg_act"/>
    <property type="match status" value="1"/>
</dbReference>
<feature type="signal peptide" evidence="1">
    <location>
        <begin position="1"/>
        <end position="20"/>
    </location>
</feature>
<dbReference type="Proteomes" id="UP000238762">
    <property type="component" value="Unassembled WGS sequence"/>
</dbReference>
<feature type="domain" description="Filamentous haemagglutinin FhaB/tRNA nuclease CdiA-like TPS" evidence="2">
    <location>
        <begin position="23"/>
        <end position="133"/>
    </location>
</feature>
<sequence length="771" mass="79578">MWKLVPIFGLIMSLCPAAIAQITPDSSLNSQVSGTGNNFVIQGGVERNRNLFHSFTDFSLPSGSAHFQNSLNVQNIITRVRGNNPSTINGLIKANGSANLYFLNPRGIIFGHNAQLNLGGSFWASSARSLSFSDGSIFQVDSIAPILSYGEITNFNLDPSDGKIQVINQGHELSSRFGLPVTGLNSNRGLSVLPNQSLVLAGGEISFSGGIVTAPSGQIELIAPGTITLSQRSLLNATGLGGGEIRIHGKDLKIDTASVILLQNFGSRADNKISLEGSRSININGTDPNARIAAGIFSESLSDGNSAEIEMRSPQINIQDGALVSSRSYSRGQSGSIEIQTDVLNLLGVSPQDGLTISSINALNFGSAPAGNINIQATNINIKDGARLVSTSVGTGRGGDVFVEASGTVQIVGIEPRSLQRSSISASTIRSGDAGDLRLDVGKLVIKDGGVVDASTAASGNGGMLTVNATSGIELSGTVPSATLPTSLTSSALEADPVLKRIFSLPDFPSGSAGKLEINTPSLIIRDNAAVSVNNQGTGNGGELSINSPFIRLTGGSITAATASGNGGEININSSVLRLQNGSSITATASGTGNGGNIDIDTDALVLDNSTISANALFGKGGNITINTQGLFKSDASAIAASSEFGIDGTVQIDGFDTTLISNELAAFQTETPNITLECNRHNSFTITGAGGLPPSLDEPLDNPTPWGEDRLPQGEQAVATTSVPVQLVEAQGWQRNPDGTVDFVVDAPGVVPYGSLRQPNCRAFSAQESY</sequence>
<dbReference type="SUPFAM" id="SSF51126">
    <property type="entry name" value="Pectin lyase-like"/>
    <property type="match status" value="4"/>
</dbReference>
<dbReference type="Pfam" id="PF05860">
    <property type="entry name" value="TPS"/>
    <property type="match status" value="1"/>
</dbReference>
<reference evidence="3 4" key="2">
    <citation type="submission" date="2018-03" db="EMBL/GenBank/DDBJ databases">
        <title>The ancient ancestry and fast evolution of plastids.</title>
        <authorList>
            <person name="Moore K.R."/>
            <person name="Magnabosco C."/>
            <person name="Momper L."/>
            <person name="Gold D.A."/>
            <person name="Bosak T."/>
            <person name="Fournier G.P."/>
        </authorList>
    </citation>
    <scope>NUCLEOTIDE SEQUENCE [LARGE SCALE GENOMIC DNA]</scope>
    <source>
        <strain evidence="3 4">CCAP 1448/3</strain>
    </source>
</reference>
<dbReference type="Gene3D" id="2.160.20.10">
    <property type="entry name" value="Single-stranded right-handed beta-helix, Pectin lyase-like"/>
    <property type="match status" value="2"/>
</dbReference>
<proteinExistence type="predicted"/>
<dbReference type="InterPro" id="IPR012334">
    <property type="entry name" value="Pectin_lyas_fold"/>
</dbReference>
<reference evidence="3 4" key="1">
    <citation type="submission" date="2018-02" db="EMBL/GenBank/DDBJ databases">
        <authorList>
            <person name="Cohen D.B."/>
            <person name="Kent A.D."/>
        </authorList>
    </citation>
    <scope>NUCLEOTIDE SEQUENCE [LARGE SCALE GENOMIC DNA]</scope>
    <source>
        <strain evidence="3 4">CCAP 1448/3</strain>
    </source>
</reference>
<accession>A0A2T1C9Q6</accession>
<dbReference type="InterPro" id="IPR011050">
    <property type="entry name" value="Pectin_lyase_fold/virulence"/>
</dbReference>
<dbReference type="NCBIfam" id="TIGR01901">
    <property type="entry name" value="adhes_NPXG"/>
    <property type="match status" value="1"/>
</dbReference>
<comment type="caution">
    <text evidence="3">The sequence shown here is derived from an EMBL/GenBank/DDBJ whole genome shotgun (WGS) entry which is preliminary data.</text>
</comment>
<dbReference type="AlphaFoldDB" id="A0A2T1C9Q6"/>
<dbReference type="InterPro" id="IPR008638">
    <property type="entry name" value="FhaB/CdiA-like_TPS"/>
</dbReference>
<feature type="chain" id="PRO_5015393646" description="Filamentous haemagglutinin FhaB/tRNA nuclease CdiA-like TPS domain-containing protein" evidence="1">
    <location>
        <begin position="21"/>
        <end position="771"/>
    </location>
</feature>
<dbReference type="EMBL" id="PVWJ01000005">
    <property type="protein sequence ID" value="PSB04974.1"/>
    <property type="molecule type" value="Genomic_DNA"/>
</dbReference>
<protein>
    <recommendedName>
        <fullName evidence="2">Filamentous haemagglutinin FhaB/tRNA nuclease CdiA-like TPS domain-containing protein</fullName>
    </recommendedName>
</protein>
<evidence type="ECO:0000313" key="3">
    <source>
        <dbReference type="EMBL" id="PSB04974.1"/>
    </source>
</evidence>
<keyword evidence="4" id="KW-1185">Reference proteome</keyword>
<name>A0A2T1C9Q6_9CYAN</name>
<keyword evidence="1" id="KW-0732">Signal</keyword>
<dbReference type="RefSeq" id="WP_106286941.1">
    <property type="nucleotide sequence ID" value="NZ_CAWNTC010000136.1"/>
</dbReference>
<evidence type="ECO:0000256" key="1">
    <source>
        <dbReference type="SAM" id="SignalP"/>
    </source>
</evidence>
<evidence type="ECO:0000313" key="4">
    <source>
        <dbReference type="Proteomes" id="UP000238762"/>
    </source>
</evidence>